<feature type="compositionally biased region" description="Polar residues" evidence="1">
    <location>
        <begin position="29"/>
        <end position="38"/>
    </location>
</feature>
<evidence type="ECO:0000256" key="1">
    <source>
        <dbReference type="SAM" id="MobiDB-lite"/>
    </source>
</evidence>
<sequence>MFTASHTAAEKNLDYKPKCKSPTSPSPTQAPGTTQSVLTPGEPDGKSHALCANLDPPTQPAKTGPDASQLTMTSDHDLMSEDRCQCYPTLTSPNRHVHFTNTPATTAKELLKVAAGDLALRPSLRKRELSIEIKITPNTEIHVADEVAAKLKYAAELVYRRDLRRFNKPCVMRGVRKGMRMPSIHPGKRKMGGEGVVDVEMGNGEEQRMQIREK</sequence>
<dbReference type="Proteomes" id="UP000256328">
    <property type="component" value="Unassembled WGS sequence"/>
</dbReference>
<dbReference type="EMBL" id="PDLN01000014">
    <property type="protein sequence ID" value="RDW66961.1"/>
    <property type="molecule type" value="Genomic_DNA"/>
</dbReference>
<comment type="caution">
    <text evidence="2">The sequence shown here is derived from an EMBL/GenBank/DDBJ whole genome shotgun (WGS) entry which is preliminary data.</text>
</comment>
<reference evidence="2 3" key="1">
    <citation type="journal article" date="2018" name="IMA Fungus">
        <title>IMA Genome-F 9: Draft genome sequence of Annulohypoxylon stygium, Aspergillus mulundensis, Berkeleyomyces basicola (syn. Thielaviopsis basicola), Ceratocystis smalleyi, two Cercospora beticola strains, Coleophoma cylindrospora, Fusarium fracticaudum, Phialophora cf. hyalina, and Morchella septimelata.</title>
        <authorList>
            <person name="Wingfield B.D."/>
            <person name="Bills G.F."/>
            <person name="Dong Y."/>
            <person name="Huang W."/>
            <person name="Nel W.J."/>
            <person name="Swalarsk-Parry B.S."/>
            <person name="Vaghefi N."/>
            <person name="Wilken P.M."/>
            <person name="An Z."/>
            <person name="de Beer Z.W."/>
            <person name="De Vos L."/>
            <person name="Chen L."/>
            <person name="Duong T.A."/>
            <person name="Gao Y."/>
            <person name="Hammerbacher A."/>
            <person name="Kikkert J.R."/>
            <person name="Li Y."/>
            <person name="Li H."/>
            <person name="Li K."/>
            <person name="Li Q."/>
            <person name="Liu X."/>
            <person name="Ma X."/>
            <person name="Naidoo K."/>
            <person name="Pethybridge S.J."/>
            <person name="Sun J."/>
            <person name="Steenkamp E.T."/>
            <person name="van der Nest M.A."/>
            <person name="van Wyk S."/>
            <person name="Wingfield M.J."/>
            <person name="Xiong C."/>
            <person name="Yue Q."/>
            <person name="Zhang X."/>
        </authorList>
    </citation>
    <scope>NUCLEOTIDE SEQUENCE [LARGE SCALE GENOMIC DNA]</scope>
    <source>
        <strain evidence="2 3">BP5796</strain>
    </source>
</reference>
<evidence type="ECO:0000313" key="3">
    <source>
        <dbReference type="Proteomes" id="UP000256328"/>
    </source>
</evidence>
<feature type="compositionally biased region" description="Basic and acidic residues" evidence="1">
    <location>
        <begin position="8"/>
        <end position="17"/>
    </location>
</feature>
<feature type="region of interest" description="Disordered" evidence="1">
    <location>
        <begin position="1"/>
        <end position="71"/>
    </location>
</feature>
<dbReference type="AlphaFoldDB" id="A0A3D8QZ72"/>
<accession>A0A3D8QZ72</accession>
<name>A0A3D8QZ72_9HELO</name>
<evidence type="ECO:0000313" key="2">
    <source>
        <dbReference type="EMBL" id="RDW66961.1"/>
    </source>
</evidence>
<dbReference type="OrthoDB" id="10383555at2759"/>
<organism evidence="2 3">
    <name type="scientific">Coleophoma crateriformis</name>
    <dbReference type="NCBI Taxonomy" id="565419"/>
    <lineage>
        <taxon>Eukaryota</taxon>
        <taxon>Fungi</taxon>
        <taxon>Dikarya</taxon>
        <taxon>Ascomycota</taxon>
        <taxon>Pezizomycotina</taxon>
        <taxon>Leotiomycetes</taxon>
        <taxon>Helotiales</taxon>
        <taxon>Dermateaceae</taxon>
        <taxon>Coleophoma</taxon>
    </lineage>
</organism>
<gene>
    <name evidence="2" type="ORF">BP5796_09710</name>
</gene>
<proteinExistence type="predicted"/>
<keyword evidence="3" id="KW-1185">Reference proteome</keyword>
<protein>
    <submittedName>
        <fullName evidence="2">Uncharacterized protein</fullName>
    </submittedName>
</protein>